<sequence length="79" mass="8480">MVIDDLPGRDGLPAVGQLREREVNVLRMAATGAEPREISGHDVPLPGTVRNHLTSSVVKLPARNRIDGVRIAHGAGWIP</sequence>
<gene>
    <name evidence="2" type="ORF">SAMN05216499_119137</name>
</gene>
<evidence type="ECO:0000313" key="3">
    <source>
        <dbReference type="Proteomes" id="UP000184111"/>
    </source>
</evidence>
<dbReference type="GO" id="GO:0003677">
    <property type="term" value="F:DNA binding"/>
    <property type="evidence" value="ECO:0007669"/>
    <property type="project" value="InterPro"/>
</dbReference>
<evidence type="ECO:0000313" key="2">
    <source>
        <dbReference type="EMBL" id="SHN06665.1"/>
    </source>
</evidence>
<dbReference type="InterPro" id="IPR036388">
    <property type="entry name" value="WH-like_DNA-bd_sf"/>
</dbReference>
<organism evidence="2 3">
    <name type="scientific">Actinacidiphila paucisporea</name>
    <dbReference type="NCBI Taxonomy" id="310782"/>
    <lineage>
        <taxon>Bacteria</taxon>
        <taxon>Bacillati</taxon>
        <taxon>Actinomycetota</taxon>
        <taxon>Actinomycetes</taxon>
        <taxon>Kitasatosporales</taxon>
        <taxon>Streptomycetaceae</taxon>
        <taxon>Actinacidiphila</taxon>
    </lineage>
</organism>
<evidence type="ECO:0000259" key="1">
    <source>
        <dbReference type="SMART" id="SM00421"/>
    </source>
</evidence>
<dbReference type="STRING" id="310782.SAMN05216499_119137"/>
<proteinExistence type="predicted"/>
<name>A0A1M7NS24_9ACTN</name>
<dbReference type="RefSeq" id="WP_073501271.1">
    <property type="nucleotide sequence ID" value="NZ_FRBI01000019.1"/>
</dbReference>
<keyword evidence="3" id="KW-1185">Reference proteome</keyword>
<dbReference type="Proteomes" id="UP000184111">
    <property type="component" value="Unassembled WGS sequence"/>
</dbReference>
<protein>
    <submittedName>
        <fullName evidence="2">Two-component system, NarL family, response regulator DesR</fullName>
    </submittedName>
</protein>
<dbReference type="InterPro" id="IPR016032">
    <property type="entry name" value="Sig_transdc_resp-reg_C-effctor"/>
</dbReference>
<feature type="domain" description="HTH luxR-type" evidence="1">
    <location>
        <begin position="15"/>
        <end position="72"/>
    </location>
</feature>
<dbReference type="InterPro" id="IPR000792">
    <property type="entry name" value="Tscrpt_reg_LuxR_C"/>
</dbReference>
<dbReference type="AlphaFoldDB" id="A0A1M7NS24"/>
<dbReference type="Pfam" id="PF00196">
    <property type="entry name" value="GerE"/>
    <property type="match status" value="1"/>
</dbReference>
<dbReference type="SUPFAM" id="SSF46894">
    <property type="entry name" value="C-terminal effector domain of the bipartite response regulators"/>
    <property type="match status" value="1"/>
</dbReference>
<dbReference type="EMBL" id="FRBI01000019">
    <property type="protein sequence ID" value="SHN06665.1"/>
    <property type="molecule type" value="Genomic_DNA"/>
</dbReference>
<dbReference type="GO" id="GO:0006355">
    <property type="term" value="P:regulation of DNA-templated transcription"/>
    <property type="evidence" value="ECO:0007669"/>
    <property type="project" value="InterPro"/>
</dbReference>
<reference evidence="2 3" key="1">
    <citation type="submission" date="2016-11" db="EMBL/GenBank/DDBJ databases">
        <authorList>
            <person name="Jaros S."/>
            <person name="Januszkiewicz K."/>
            <person name="Wedrychowicz H."/>
        </authorList>
    </citation>
    <scope>NUCLEOTIDE SEQUENCE [LARGE SCALE GENOMIC DNA]</scope>
    <source>
        <strain evidence="2 3">CGMCC 4.2025</strain>
    </source>
</reference>
<dbReference type="SMART" id="SM00421">
    <property type="entry name" value="HTH_LUXR"/>
    <property type="match status" value="1"/>
</dbReference>
<dbReference type="Gene3D" id="1.10.10.10">
    <property type="entry name" value="Winged helix-like DNA-binding domain superfamily/Winged helix DNA-binding domain"/>
    <property type="match status" value="1"/>
</dbReference>
<accession>A0A1M7NS24</accession>